<dbReference type="InterPro" id="IPR000030">
    <property type="entry name" value="PPE_dom"/>
</dbReference>
<feature type="compositionally biased region" description="Pro residues" evidence="2">
    <location>
        <begin position="377"/>
        <end position="389"/>
    </location>
</feature>
<sequence>MTGPVWMAAPPEVHSALLSAGPGPGDLLAVGAAWSMLSSEYAATAAELEAVLAAIQAGAWQGPSAEEYVAAHQPYLAWLAQSSADSAVAAARHESAAAAYTTALAAMPSLAELAANHAVHTALVATNFFGINTIPIAVNEADYVRMWIQAATTMTTYEAVADAQLAAMPKAVAAPPILKSDVQDSGSGDDGGDNPLGLPQWLVDLLEKLGIGNSQLAHDPTVVNPLNTLIADALKNFGLHWSPGQGTLNGLDYDAYTDPGQWLFWVARSLELLEDFEEFGVMLTQNPVQAFQWVFSWALFDFPTHILEVATFLSQNPALFAVAAGAGIAPLGSAGGLAGLAGLAGIPPPAMPLPAPAAVVPDIPPGAVSASPAPAVATPPAPAPAPAPAAPAAGTVAGPPPAPPPAPAAGGPGFFPPYLVPPGIGSGSQVAIRAGSGAKRKTAEPDSATAAAAAEAHRRTQRRRRRRAGARDHGDEYLDMNVDVMPDWRSPPDRTTVSSRGAGVLGFAGAEGESGAATAGLVTIPGSSLGEGPRMPLLPTTWESGRDG</sequence>
<feature type="compositionally biased region" description="Pro residues" evidence="2">
    <location>
        <begin position="398"/>
        <end position="407"/>
    </location>
</feature>
<feature type="region of interest" description="Disordered" evidence="2">
    <location>
        <begin position="431"/>
        <end position="473"/>
    </location>
</feature>
<reference evidence="5 6" key="1">
    <citation type="journal article" date="2019" name="Emerg. Microbes Infect.">
        <title>Comprehensive subspecies identification of 175 nontuberculous mycobacteria species based on 7547 genomic profiles.</title>
        <authorList>
            <person name="Matsumoto Y."/>
            <person name="Kinjo T."/>
            <person name="Motooka D."/>
            <person name="Nabeya D."/>
            <person name="Jung N."/>
            <person name="Uechi K."/>
            <person name="Horii T."/>
            <person name="Iida T."/>
            <person name="Fujita J."/>
            <person name="Nakamura S."/>
        </authorList>
    </citation>
    <scope>NUCLEOTIDE SEQUENCE [LARGE SCALE GENOMIC DNA]</scope>
    <source>
        <strain evidence="5 6">JCM 12143</strain>
    </source>
</reference>
<dbReference type="Pfam" id="PF00823">
    <property type="entry name" value="PPE"/>
    <property type="match status" value="1"/>
</dbReference>
<feature type="region of interest" description="Disordered" evidence="2">
    <location>
        <begin position="522"/>
        <end position="548"/>
    </location>
</feature>
<evidence type="ECO:0000259" key="4">
    <source>
        <dbReference type="Pfam" id="PF18878"/>
    </source>
</evidence>
<dbReference type="InterPro" id="IPR043641">
    <property type="entry name" value="PPE-PPW_C"/>
</dbReference>
<dbReference type="EMBL" id="AP022564">
    <property type="protein sequence ID" value="BBX23815.1"/>
    <property type="molecule type" value="Genomic_DNA"/>
</dbReference>
<feature type="domain" description="PPE" evidence="3">
    <location>
        <begin position="6"/>
        <end position="169"/>
    </location>
</feature>
<feature type="domain" description="PPE-PPW subfamily C-terminal" evidence="4">
    <location>
        <begin position="497"/>
        <end position="542"/>
    </location>
</feature>
<dbReference type="AlphaFoldDB" id="A0AAD1MJ47"/>
<accession>A0AAD1MJ47</accession>
<dbReference type="SUPFAM" id="SSF140459">
    <property type="entry name" value="PE/PPE dimer-like"/>
    <property type="match status" value="1"/>
</dbReference>
<dbReference type="RefSeq" id="WP_085261195.1">
    <property type="nucleotide sequence ID" value="NZ_AP022564.1"/>
</dbReference>
<organism evidence="5 6">
    <name type="scientific">Mycolicibacter terrae</name>
    <dbReference type="NCBI Taxonomy" id="1788"/>
    <lineage>
        <taxon>Bacteria</taxon>
        <taxon>Bacillati</taxon>
        <taxon>Actinomycetota</taxon>
        <taxon>Actinomycetes</taxon>
        <taxon>Mycobacteriales</taxon>
        <taxon>Mycobacteriaceae</taxon>
        <taxon>Mycolicibacter</taxon>
    </lineage>
</organism>
<gene>
    <name evidence="5" type="primary">PPE3_3</name>
    <name evidence="5" type="ORF">MTER_32260</name>
</gene>
<protein>
    <submittedName>
        <fullName evidence="5">PPE family protein</fullName>
    </submittedName>
</protein>
<evidence type="ECO:0000256" key="1">
    <source>
        <dbReference type="ARBA" id="ARBA00010652"/>
    </source>
</evidence>
<proteinExistence type="inferred from homology"/>
<evidence type="ECO:0000259" key="3">
    <source>
        <dbReference type="Pfam" id="PF00823"/>
    </source>
</evidence>
<dbReference type="PANTHER" id="PTHR46766:SF1">
    <property type="entry name" value="GLUTAMINE-RICH PROTEIN 2"/>
    <property type="match status" value="1"/>
</dbReference>
<feature type="compositionally biased region" description="Basic residues" evidence="2">
    <location>
        <begin position="459"/>
        <end position="468"/>
    </location>
</feature>
<keyword evidence="6" id="KW-1185">Reference proteome</keyword>
<dbReference type="Proteomes" id="UP000467636">
    <property type="component" value="Chromosome"/>
</dbReference>
<name>A0AAD1MJ47_9MYCO</name>
<dbReference type="InterPro" id="IPR038332">
    <property type="entry name" value="PPE_sf"/>
</dbReference>
<feature type="region of interest" description="Disordered" evidence="2">
    <location>
        <begin position="369"/>
        <end position="409"/>
    </location>
</feature>
<dbReference type="Gene3D" id="1.20.1260.20">
    <property type="entry name" value="PPE superfamily"/>
    <property type="match status" value="1"/>
</dbReference>
<evidence type="ECO:0000256" key="2">
    <source>
        <dbReference type="SAM" id="MobiDB-lite"/>
    </source>
</evidence>
<evidence type="ECO:0000313" key="6">
    <source>
        <dbReference type="Proteomes" id="UP000467636"/>
    </source>
</evidence>
<comment type="similarity">
    <text evidence="1">Belongs to the mycobacterial PPE family.</text>
</comment>
<dbReference type="PANTHER" id="PTHR46766">
    <property type="entry name" value="GLUTAMINE-RICH PROTEIN 2"/>
    <property type="match status" value="1"/>
</dbReference>
<evidence type="ECO:0000313" key="5">
    <source>
        <dbReference type="EMBL" id="BBX23815.1"/>
    </source>
</evidence>
<dbReference type="GO" id="GO:0052572">
    <property type="term" value="P:response to host immune response"/>
    <property type="evidence" value="ECO:0007669"/>
    <property type="project" value="TreeGrafter"/>
</dbReference>
<dbReference type="Pfam" id="PF18878">
    <property type="entry name" value="PPE-PPW"/>
    <property type="match status" value="1"/>
</dbReference>